<organism evidence="1 2">
    <name type="scientific">Pseudomonas syringae pv. spinaceae</name>
    <dbReference type="NCBI Taxonomy" id="264459"/>
    <lineage>
        <taxon>Bacteria</taxon>
        <taxon>Pseudomonadati</taxon>
        <taxon>Pseudomonadota</taxon>
        <taxon>Gammaproteobacteria</taxon>
        <taxon>Pseudomonadales</taxon>
        <taxon>Pseudomonadaceae</taxon>
        <taxon>Pseudomonas</taxon>
        <taxon>Pseudomonas syringae</taxon>
    </lineage>
</organism>
<proteinExistence type="predicted"/>
<reference evidence="1 2" key="1">
    <citation type="submission" date="2015-09" db="EMBL/GenBank/DDBJ databases">
        <title>Genome announcement of multiple Pseudomonas syringae strains.</title>
        <authorList>
            <person name="Thakur S."/>
            <person name="Wang P.W."/>
            <person name="Gong Y."/>
            <person name="Weir B.S."/>
            <person name="Guttman D.S."/>
        </authorList>
    </citation>
    <scope>NUCLEOTIDE SEQUENCE [LARGE SCALE GENOMIC DNA]</scope>
    <source>
        <strain evidence="1 2">ICMP16929</strain>
    </source>
</reference>
<comment type="caution">
    <text evidence="1">The sequence shown here is derived from an EMBL/GenBank/DDBJ whole genome shotgun (WGS) entry which is preliminary data.</text>
</comment>
<evidence type="ECO:0000313" key="1">
    <source>
        <dbReference type="EMBL" id="KPY93024.1"/>
    </source>
</evidence>
<sequence length="172" mass="17930">MACRACRAGTDMMRRIAAPVHGGGKLGAKPHDGIVDLLGQREGNDPAGSLAVGGALGAFSLHRVSVKHAQPLQARGTLFGPLAGEAGVTNPLVKGSNLLGGGALTEQMNLVVNQHGGTIGLRQGLKQLWTAYQTVENFMVGAVHGIRQLPEQDDFFFALALNMSGDDCGNLY</sequence>
<accession>A0A0N8T652</accession>
<protein>
    <submittedName>
        <fullName evidence="1">Uncharacterized protein</fullName>
    </submittedName>
</protein>
<dbReference type="EMBL" id="LJRI01000692">
    <property type="protein sequence ID" value="KPY93024.1"/>
    <property type="molecule type" value="Genomic_DNA"/>
</dbReference>
<name>A0A0N8T652_PSESX</name>
<dbReference type="AlphaFoldDB" id="A0A0N8T652"/>
<dbReference type="Proteomes" id="UP000050384">
    <property type="component" value="Unassembled WGS sequence"/>
</dbReference>
<gene>
    <name evidence="1" type="ORF">ALO94_03703</name>
</gene>
<evidence type="ECO:0000313" key="2">
    <source>
        <dbReference type="Proteomes" id="UP000050384"/>
    </source>
</evidence>